<dbReference type="OrthoDB" id="5512589at2759"/>
<evidence type="ECO:0000313" key="11">
    <source>
        <dbReference type="Proteomes" id="UP000050761"/>
    </source>
</evidence>
<evidence type="ECO:0000256" key="3">
    <source>
        <dbReference type="ARBA" id="ARBA00022676"/>
    </source>
</evidence>
<dbReference type="GO" id="GO:0016758">
    <property type="term" value="F:hexosyltransferase activity"/>
    <property type="evidence" value="ECO:0007669"/>
    <property type="project" value="InterPro"/>
</dbReference>
<dbReference type="AlphaFoldDB" id="A0A183FV08"/>
<reference evidence="10 11" key="1">
    <citation type="submission" date="2018-11" db="EMBL/GenBank/DDBJ databases">
        <authorList>
            <consortium name="Pathogen Informatics"/>
        </authorList>
    </citation>
    <scope>NUCLEOTIDE SEQUENCE [LARGE SCALE GENOMIC DNA]</scope>
</reference>
<sequence>MYPPLDFVNSWALSYYVKLNSVNHTLWLPIEVLHMFRIPAAKCLVKADSDNVLLIRNYERLCDETIQRGRTKWMVPESIFPNKSFPKYCSSGTYVLCGPDVPQRLLKASEDSWFPYSCLFRKLPEDVLFTGILAERAGIRRSHVGGMSFIDAPEYFCREGKHTYSIHMNRVRDPRRYLQRLLSMEGHPR</sequence>
<evidence type="ECO:0000256" key="8">
    <source>
        <dbReference type="ARBA" id="ARBA00023034"/>
    </source>
</evidence>
<dbReference type="GO" id="GO:0000139">
    <property type="term" value="C:Golgi membrane"/>
    <property type="evidence" value="ECO:0007669"/>
    <property type="project" value="UniProtKB-SubCell"/>
</dbReference>
<keyword evidence="4" id="KW-0808">Transferase</keyword>
<evidence type="ECO:0000313" key="10">
    <source>
        <dbReference type="EMBL" id="VDO90866.1"/>
    </source>
</evidence>
<keyword evidence="11" id="KW-1185">Reference proteome</keyword>
<name>A0A183FV08_HELPZ</name>
<evidence type="ECO:0000256" key="9">
    <source>
        <dbReference type="ARBA" id="ARBA00023136"/>
    </source>
</evidence>
<evidence type="ECO:0000313" key="12">
    <source>
        <dbReference type="WBParaSite" id="HPBE_0001209001-mRNA-1"/>
    </source>
</evidence>
<evidence type="ECO:0000256" key="2">
    <source>
        <dbReference type="ARBA" id="ARBA00008661"/>
    </source>
</evidence>
<evidence type="ECO:0000256" key="4">
    <source>
        <dbReference type="ARBA" id="ARBA00022679"/>
    </source>
</evidence>
<dbReference type="EMBL" id="UZAH01027350">
    <property type="protein sequence ID" value="VDO90866.1"/>
    <property type="molecule type" value="Genomic_DNA"/>
</dbReference>
<protein>
    <submittedName>
        <fullName evidence="12">Hexosyltransferase</fullName>
    </submittedName>
</protein>
<dbReference type="Pfam" id="PF01762">
    <property type="entry name" value="Galactosyl_T"/>
    <property type="match status" value="1"/>
</dbReference>
<accession>A0A3P7YR52</accession>
<keyword evidence="7" id="KW-1133">Transmembrane helix</keyword>
<keyword evidence="9" id="KW-0472">Membrane</keyword>
<dbReference type="WBParaSite" id="HPBE_0001209001-mRNA-1">
    <property type="protein sequence ID" value="HPBE_0001209001-mRNA-1"/>
    <property type="gene ID" value="HPBE_0001209001"/>
</dbReference>
<keyword evidence="5" id="KW-0812">Transmembrane</keyword>
<organism evidence="11 12">
    <name type="scientific">Heligmosomoides polygyrus</name>
    <name type="common">Parasitic roundworm</name>
    <dbReference type="NCBI Taxonomy" id="6339"/>
    <lineage>
        <taxon>Eukaryota</taxon>
        <taxon>Metazoa</taxon>
        <taxon>Ecdysozoa</taxon>
        <taxon>Nematoda</taxon>
        <taxon>Chromadorea</taxon>
        <taxon>Rhabditida</taxon>
        <taxon>Rhabditina</taxon>
        <taxon>Rhabditomorpha</taxon>
        <taxon>Strongyloidea</taxon>
        <taxon>Heligmosomidae</taxon>
        <taxon>Heligmosomoides</taxon>
    </lineage>
</organism>
<gene>
    <name evidence="10" type="ORF">HPBE_LOCUS12087</name>
</gene>
<keyword evidence="8" id="KW-0333">Golgi apparatus</keyword>
<evidence type="ECO:0000256" key="1">
    <source>
        <dbReference type="ARBA" id="ARBA00004323"/>
    </source>
</evidence>
<comment type="similarity">
    <text evidence="2">Belongs to the glycosyltransferase 31 family.</text>
</comment>
<proteinExistence type="inferred from homology"/>
<comment type="subcellular location">
    <subcellularLocation>
        <location evidence="1">Golgi apparatus membrane</location>
        <topology evidence="1">Single-pass type II membrane protein</topology>
    </subcellularLocation>
</comment>
<keyword evidence="3" id="KW-0328">Glycosyltransferase</keyword>
<evidence type="ECO:0000256" key="6">
    <source>
        <dbReference type="ARBA" id="ARBA00022968"/>
    </source>
</evidence>
<accession>A0A183FV08</accession>
<dbReference type="InterPro" id="IPR002659">
    <property type="entry name" value="Glyco_trans_31"/>
</dbReference>
<dbReference type="Proteomes" id="UP000050761">
    <property type="component" value="Unassembled WGS sequence"/>
</dbReference>
<evidence type="ECO:0000256" key="5">
    <source>
        <dbReference type="ARBA" id="ARBA00022692"/>
    </source>
</evidence>
<keyword evidence="6" id="KW-0735">Signal-anchor</keyword>
<evidence type="ECO:0000256" key="7">
    <source>
        <dbReference type="ARBA" id="ARBA00022989"/>
    </source>
</evidence>
<reference evidence="12" key="2">
    <citation type="submission" date="2019-09" db="UniProtKB">
        <authorList>
            <consortium name="WormBaseParasite"/>
        </authorList>
    </citation>
    <scope>IDENTIFICATION</scope>
</reference>